<name>A0ACB7JCK8_PLECO</name>
<organism evidence="1 2">
    <name type="scientific">Pleurotus cornucopiae</name>
    <name type="common">Cornucopia mushroom</name>
    <dbReference type="NCBI Taxonomy" id="5321"/>
    <lineage>
        <taxon>Eukaryota</taxon>
        <taxon>Fungi</taxon>
        <taxon>Dikarya</taxon>
        <taxon>Basidiomycota</taxon>
        <taxon>Agaricomycotina</taxon>
        <taxon>Agaricomycetes</taxon>
        <taxon>Agaricomycetidae</taxon>
        <taxon>Agaricales</taxon>
        <taxon>Pleurotineae</taxon>
        <taxon>Pleurotaceae</taxon>
        <taxon>Pleurotus</taxon>
    </lineage>
</organism>
<keyword evidence="2" id="KW-1185">Reference proteome</keyword>
<proteinExistence type="predicted"/>
<sequence length="546" mass="62442">MGLLIYSLLAAVLLAIGLSARRKRDNVRKLRGPPAPSWLLGHEPEMRVQAEAGDLDFAWTREYGATLKTKACWGRQEVLTADPRVLQHILHTSGYRYPKRPDVNQSIRNLMGRGIVWASGLNLPYDIMHADTDYMTGEVHQRHRKVMNPAFTSQQLRGFLPLFQSTASRMTQKWKDSIQAGDQTINVSHWLARSTLDAIGETAFDYHFDALEGAQSELSESLKYLFADTTPFPPAWDLLFKALWRYIPTSILQLVEYMPSKEYRRFRNFKTLTKGIAKGLIDQKAKIPMEDDATRDVMIRSNVSEDPNCRLDEDEILSQMASVFFLLCIAATLSWLLYELGRHPEDQTRMREEIQHLRGRLPSGTDFTMAHLDSLNTLLILHSQEVLRLHPIVSTLFRTADRDDILPLALPVITEDGQTMTELHIRKGQDFRLSVCAYNRLPSVWGDDADEWNPRRFLDVPKEKQINIGVYANLMTFSAGVRGCIGWRFTLIELQAFTVEVVENFKIVFPKDIEIMRMALGLMVPMVKGKMHEGTQMPLHLSLAEE</sequence>
<evidence type="ECO:0000313" key="1">
    <source>
        <dbReference type="EMBL" id="KAG9227628.1"/>
    </source>
</evidence>
<gene>
    <name evidence="1" type="ORF">CCMSSC00406_0000726</name>
</gene>
<reference evidence="1 2" key="1">
    <citation type="journal article" date="2021" name="Appl. Environ. Microbiol.">
        <title>Genetic linkage and physical mapping for an oyster mushroom Pleurotus cornucopiae and QTL analysis for the trait cap color.</title>
        <authorList>
            <person name="Zhang Y."/>
            <person name="Gao W."/>
            <person name="Sonnenberg A."/>
            <person name="Chen Q."/>
            <person name="Zhang J."/>
            <person name="Huang C."/>
        </authorList>
    </citation>
    <scope>NUCLEOTIDE SEQUENCE [LARGE SCALE GENOMIC DNA]</scope>
    <source>
        <strain evidence="1">CCMSSC00406</strain>
    </source>
</reference>
<dbReference type="Proteomes" id="UP000824881">
    <property type="component" value="Unassembled WGS sequence"/>
</dbReference>
<evidence type="ECO:0000313" key="2">
    <source>
        <dbReference type="Proteomes" id="UP000824881"/>
    </source>
</evidence>
<protein>
    <submittedName>
        <fullName evidence="1">Uncharacterized protein</fullName>
    </submittedName>
</protein>
<accession>A0ACB7JCK8</accession>
<dbReference type="EMBL" id="WQMT02000001">
    <property type="protein sequence ID" value="KAG9227628.1"/>
    <property type="molecule type" value="Genomic_DNA"/>
</dbReference>
<comment type="caution">
    <text evidence="1">The sequence shown here is derived from an EMBL/GenBank/DDBJ whole genome shotgun (WGS) entry which is preliminary data.</text>
</comment>